<dbReference type="PANTHER" id="PTHR33376:SF5">
    <property type="entry name" value="EXTRACYTOPLASMIC SOLUTE RECEPTOR PROTEIN"/>
    <property type="match status" value="1"/>
</dbReference>
<dbReference type="GO" id="GO:0042597">
    <property type="term" value="C:periplasmic space"/>
    <property type="evidence" value="ECO:0007669"/>
    <property type="project" value="UniProtKB-SubCell"/>
</dbReference>
<dbReference type="PANTHER" id="PTHR33376">
    <property type="match status" value="1"/>
</dbReference>
<evidence type="ECO:0000256" key="4">
    <source>
        <dbReference type="SAM" id="SignalP"/>
    </source>
</evidence>
<dbReference type="Proteomes" id="UP000193570">
    <property type="component" value="Unassembled WGS sequence"/>
</dbReference>
<dbReference type="InterPro" id="IPR018389">
    <property type="entry name" value="DctP_fam"/>
</dbReference>
<dbReference type="AlphaFoldDB" id="A0A1X7A7S6"/>
<keyword evidence="3" id="KW-0574">Periplasm</keyword>
<dbReference type="RefSeq" id="WP_159456803.1">
    <property type="nucleotide sequence ID" value="NZ_FWFK01000008.1"/>
</dbReference>
<dbReference type="EMBL" id="FWFK01000008">
    <property type="protein sequence ID" value="SLN71057.1"/>
    <property type="molecule type" value="Genomic_DNA"/>
</dbReference>
<evidence type="ECO:0000256" key="2">
    <source>
        <dbReference type="ARBA" id="ARBA00022729"/>
    </source>
</evidence>
<sequence length="331" mass="35846">MQTILTGAILTFVLATAPATAQDFKLKVSLESPDGHVRNEAFDRFADLVSERTDGRVAIEVFGSASQYSGAEVPAALAQGSIDMGAPLYLHVGRFVPEAQFADLPMAYGADEAQIYAAVDGPFGAELHTRIEDTLGVRVLGRPFGVGHAILYTTDKKVETTADIAGLKLRVPGGAASVERFRVMGANPVSIPWPDAPQALSRGTVDGTLSTDEPIRSVAMWDSGVSHVFLDGQSYFMYVPLVSGAAWSRLPEELQIVLTDTWEEMIADTRKRANARWMEARRINQENGIEPVEASADDLLAMREKLLAIQPDLVKTLGMDPDLIDLAQEAF</sequence>
<dbReference type="SUPFAM" id="SSF53850">
    <property type="entry name" value="Periplasmic binding protein-like II"/>
    <property type="match status" value="1"/>
</dbReference>
<dbReference type="GO" id="GO:0055085">
    <property type="term" value="P:transmembrane transport"/>
    <property type="evidence" value="ECO:0007669"/>
    <property type="project" value="InterPro"/>
</dbReference>
<proteinExistence type="predicted"/>
<keyword evidence="2 4" id="KW-0732">Signal</keyword>
<evidence type="ECO:0000313" key="5">
    <source>
        <dbReference type="EMBL" id="SLN71057.1"/>
    </source>
</evidence>
<feature type="chain" id="PRO_5012326840" evidence="4">
    <location>
        <begin position="22"/>
        <end position="331"/>
    </location>
</feature>
<dbReference type="Gene3D" id="3.40.190.170">
    <property type="entry name" value="Bacterial extracellular solute-binding protein, family 7"/>
    <property type="match status" value="1"/>
</dbReference>
<evidence type="ECO:0000256" key="1">
    <source>
        <dbReference type="ARBA" id="ARBA00004418"/>
    </source>
</evidence>
<name>A0A1X7A7S6_9RHOB</name>
<dbReference type="InterPro" id="IPR038404">
    <property type="entry name" value="TRAP_DctP_sf"/>
</dbReference>
<dbReference type="NCBIfam" id="NF037995">
    <property type="entry name" value="TRAP_S1"/>
    <property type="match status" value="1"/>
</dbReference>
<feature type="signal peptide" evidence="4">
    <location>
        <begin position="1"/>
        <end position="21"/>
    </location>
</feature>
<evidence type="ECO:0000256" key="3">
    <source>
        <dbReference type="ARBA" id="ARBA00022764"/>
    </source>
</evidence>
<accession>A0A1X7A7S6</accession>
<evidence type="ECO:0000313" key="6">
    <source>
        <dbReference type="Proteomes" id="UP000193570"/>
    </source>
</evidence>
<keyword evidence="6" id="KW-1185">Reference proteome</keyword>
<gene>
    <name evidence="5" type="primary">siaP_3</name>
    <name evidence="5" type="ORF">ROJ8625_03698</name>
</gene>
<protein>
    <submittedName>
        <fullName evidence="5">Sialic acid-binding periplasmic protein SiaP</fullName>
    </submittedName>
</protein>
<dbReference type="Pfam" id="PF03480">
    <property type="entry name" value="DctP"/>
    <property type="match status" value="1"/>
</dbReference>
<comment type="subcellular location">
    <subcellularLocation>
        <location evidence="1">Periplasm</location>
    </subcellularLocation>
</comment>
<organism evidence="5 6">
    <name type="scientific">Roseivivax jejudonensis</name>
    <dbReference type="NCBI Taxonomy" id="1529041"/>
    <lineage>
        <taxon>Bacteria</taxon>
        <taxon>Pseudomonadati</taxon>
        <taxon>Pseudomonadota</taxon>
        <taxon>Alphaproteobacteria</taxon>
        <taxon>Rhodobacterales</taxon>
        <taxon>Roseobacteraceae</taxon>
        <taxon>Roseivivax</taxon>
    </lineage>
</organism>
<reference evidence="5 6" key="1">
    <citation type="submission" date="2017-03" db="EMBL/GenBank/DDBJ databases">
        <authorList>
            <person name="Afonso C.L."/>
            <person name="Miller P.J."/>
            <person name="Scott M.A."/>
            <person name="Spackman E."/>
            <person name="Goraichik I."/>
            <person name="Dimitrov K.M."/>
            <person name="Suarez D.L."/>
            <person name="Swayne D.E."/>
        </authorList>
    </citation>
    <scope>NUCLEOTIDE SEQUENCE [LARGE SCALE GENOMIC DNA]</scope>
    <source>
        <strain evidence="5 6">CECT 8625</strain>
    </source>
</reference>
<dbReference type="OrthoDB" id="9803763at2"/>